<dbReference type="RefSeq" id="WP_035938185.1">
    <property type="nucleotide sequence ID" value="NZ_AVPL01000034.1"/>
</dbReference>
<evidence type="ECO:0000256" key="2">
    <source>
        <dbReference type="ARBA" id="ARBA00022741"/>
    </source>
</evidence>
<evidence type="ECO:0000313" key="5">
    <source>
        <dbReference type="EMBL" id="KGN40682.1"/>
    </source>
</evidence>
<dbReference type="EMBL" id="AVPL01000034">
    <property type="protein sequence ID" value="KGN40682.1"/>
    <property type="molecule type" value="Genomic_DNA"/>
</dbReference>
<dbReference type="SUPFAM" id="SSF52402">
    <property type="entry name" value="Adenine nucleotide alpha hydrolases-like"/>
    <property type="match status" value="2"/>
</dbReference>
<gene>
    <name evidence="5" type="ORF">N801_12710</name>
</gene>
<dbReference type="eggNOG" id="COG0589">
    <property type="taxonomic scope" value="Bacteria"/>
</dbReference>
<dbReference type="AlphaFoldDB" id="A0A0A0JX84"/>
<dbReference type="Gene3D" id="3.40.50.620">
    <property type="entry name" value="HUPs"/>
    <property type="match status" value="2"/>
</dbReference>
<feature type="domain" description="UspA" evidence="4">
    <location>
        <begin position="152"/>
        <end position="290"/>
    </location>
</feature>
<evidence type="ECO:0000256" key="3">
    <source>
        <dbReference type="ARBA" id="ARBA00022840"/>
    </source>
</evidence>
<organism evidence="5 6">
    <name type="scientific">Knoellia aerolata DSM 18566</name>
    <dbReference type="NCBI Taxonomy" id="1385519"/>
    <lineage>
        <taxon>Bacteria</taxon>
        <taxon>Bacillati</taxon>
        <taxon>Actinomycetota</taxon>
        <taxon>Actinomycetes</taxon>
        <taxon>Micrococcales</taxon>
        <taxon>Intrasporangiaceae</taxon>
        <taxon>Knoellia</taxon>
    </lineage>
</organism>
<comment type="similarity">
    <text evidence="1">Belongs to the universal stress protein A family.</text>
</comment>
<dbReference type="PANTHER" id="PTHR46268:SF27">
    <property type="entry name" value="UNIVERSAL STRESS PROTEIN RV2623"/>
    <property type="match status" value="1"/>
</dbReference>
<keyword evidence="6" id="KW-1185">Reference proteome</keyword>
<protein>
    <submittedName>
        <fullName evidence="5">Universal stress protein</fullName>
    </submittedName>
</protein>
<proteinExistence type="inferred from homology"/>
<comment type="caution">
    <text evidence="5">The sequence shown here is derived from an EMBL/GenBank/DDBJ whole genome shotgun (WGS) entry which is preliminary data.</text>
</comment>
<evidence type="ECO:0000313" key="6">
    <source>
        <dbReference type="Proteomes" id="UP000030013"/>
    </source>
</evidence>
<dbReference type="InterPro" id="IPR006016">
    <property type="entry name" value="UspA"/>
</dbReference>
<dbReference type="PANTHER" id="PTHR46268">
    <property type="entry name" value="STRESS RESPONSE PROTEIN NHAX"/>
    <property type="match status" value="1"/>
</dbReference>
<dbReference type="Proteomes" id="UP000030013">
    <property type="component" value="Unassembled WGS sequence"/>
</dbReference>
<dbReference type="PRINTS" id="PR01438">
    <property type="entry name" value="UNVRSLSTRESS"/>
</dbReference>
<name>A0A0A0JX84_9MICO</name>
<dbReference type="Pfam" id="PF00582">
    <property type="entry name" value="Usp"/>
    <property type="match status" value="2"/>
</dbReference>
<evidence type="ECO:0000256" key="1">
    <source>
        <dbReference type="ARBA" id="ARBA00008791"/>
    </source>
</evidence>
<dbReference type="GO" id="GO:0005524">
    <property type="term" value="F:ATP binding"/>
    <property type="evidence" value="ECO:0007669"/>
    <property type="project" value="UniProtKB-KW"/>
</dbReference>
<keyword evidence="3" id="KW-0067">ATP-binding</keyword>
<dbReference type="OrthoDB" id="267918at2"/>
<keyword evidence="2" id="KW-0547">Nucleotide-binding</keyword>
<evidence type="ECO:0000259" key="4">
    <source>
        <dbReference type="Pfam" id="PF00582"/>
    </source>
</evidence>
<reference evidence="5 6" key="1">
    <citation type="submission" date="2013-08" db="EMBL/GenBank/DDBJ databases">
        <title>The genome sequence of Knoellia aerolata.</title>
        <authorList>
            <person name="Zhu W."/>
            <person name="Wang G."/>
        </authorList>
    </citation>
    <scope>NUCLEOTIDE SEQUENCE [LARGE SCALE GENOMIC DNA]</scope>
    <source>
        <strain evidence="5 6">DSM 18566</strain>
    </source>
</reference>
<dbReference type="STRING" id="1385519.N801_12710"/>
<dbReference type="InterPro" id="IPR006015">
    <property type="entry name" value="Universal_stress_UspA"/>
</dbReference>
<dbReference type="InterPro" id="IPR014729">
    <property type="entry name" value="Rossmann-like_a/b/a_fold"/>
</dbReference>
<feature type="domain" description="UspA" evidence="4">
    <location>
        <begin position="8"/>
        <end position="141"/>
    </location>
</feature>
<sequence length="297" mass="31143">MNTPASARPVVVGFDGSPPGDAAFAWAVAEATRRDLPLHVLVARGMLYPVAAGYGLTTPWPEEFDSELVDEARERVAGMAPERAVVVESVAGTPASFLVDASREAELVVVGRRRQSALGEAFSGSTSSQVAAHASCPVVVVDKDFDVSPQAPIVVAVDGSSANDPAVGFAFERAAALGASVTAVHSWWVDVPQTFDAPWLSEERVAELEHLHRGRLDVALAGWSAKFPEVEVRTVLRRSLPVEAVLAESEGAQLIVVGSRGHGGFVGLLLGSVSQGLLHRDRPCPIAVVHALSAVAP</sequence>
<accession>A0A0A0JX84</accession>